<protein>
    <submittedName>
        <fullName evidence="2">Uncharacterized protein</fullName>
    </submittedName>
</protein>
<evidence type="ECO:0000256" key="1">
    <source>
        <dbReference type="SAM" id="Phobius"/>
    </source>
</evidence>
<dbReference type="AlphaFoldDB" id="A0A381UNJ8"/>
<name>A0A381UNJ8_9ZZZZ</name>
<proteinExistence type="predicted"/>
<accession>A0A381UNJ8</accession>
<sequence length="127" mass="14314">MSGRVFKTKELEDKLYKDVEFVNTLLKILPLLFSIVFLHAGLSGNAHFSLPDKVPVSSHYIVTTIGLISWIFAAVMVARDFILFQGRSISLKDMFKKFTELLVTLVGALVLCSVINVAVVLYYLLFR</sequence>
<feature type="transmembrane region" description="Helical" evidence="1">
    <location>
        <begin position="21"/>
        <end position="40"/>
    </location>
</feature>
<keyword evidence="1" id="KW-0812">Transmembrane</keyword>
<gene>
    <name evidence="2" type="ORF">METZ01_LOCUS82593</name>
</gene>
<keyword evidence="1" id="KW-0472">Membrane</keyword>
<reference evidence="2" key="1">
    <citation type="submission" date="2018-05" db="EMBL/GenBank/DDBJ databases">
        <authorList>
            <person name="Lanie J.A."/>
            <person name="Ng W.-L."/>
            <person name="Kazmierczak K.M."/>
            <person name="Andrzejewski T.M."/>
            <person name="Davidsen T.M."/>
            <person name="Wayne K.J."/>
            <person name="Tettelin H."/>
            <person name="Glass J.I."/>
            <person name="Rusch D."/>
            <person name="Podicherti R."/>
            <person name="Tsui H.-C.T."/>
            <person name="Winkler M.E."/>
        </authorList>
    </citation>
    <scope>NUCLEOTIDE SEQUENCE</scope>
</reference>
<feature type="transmembrane region" description="Helical" evidence="1">
    <location>
        <begin position="102"/>
        <end position="125"/>
    </location>
</feature>
<organism evidence="2">
    <name type="scientific">marine metagenome</name>
    <dbReference type="NCBI Taxonomy" id="408172"/>
    <lineage>
        <taxon>unclassified sequences</taxon>
        <taxon>metagenomes</taxon>
        <taxon>ecological metagenomes</taxon>
    </lineage>
</organism>
<dbReference type="EMBL" id="UINC01006803">
    <property type="protein sequence ID" value="SVA29739.1"/>
    <property type="molecule type" value="Genomic_DNA"/>
</dbReference>
<keyword evidence="1" id="KW-1133">Transmembrane helix</keyword>
<evidence type="ECO:0000313" key="2">
    <source>
        <dbReference type="EMBL" id="SVA29739.1"/>
    </source>
</evidence>
<feature type="transmembrane region" description="Helical" evidence="1">
    <location>
        <begin position="60"/>
        <end position="82"/>
    </location>
</feature>